<dbReference type="RefSeq" id="WP_337490809.1">
    <property type="nucleotide sequence ID" value="NZ_AP023416.1"/>
</dbReference>
<dbReference type="KEGG" id="vfa:MM35RIKEN_21960"/>
<keyword evidence="3" id="KW-0614">Plasmid</keyword>
<protein>
    <submittedName>
        <fullName evidence="3">Fe-S cluster assembly protein SufD</fullName>
    </submittedName>
</protein>
<dbReference type="InterPro" id="IPR000825">
    <property type="entry name" value="SUF_FeS_clus_asmbl_SufBD_core"/>
</dbReference>
<dbReference type="AlphaFoldDB" id="A0A810PWH6"/>
<dbReference type="GO" id="GO:0016226">
    <property type="term" value="P:iron-sulfur cluster assembly"/>
    <property type="evidence" value="ECO:0007669"/>
    <property type="project" value="InterPro"/>
</dbReference>
<dbReference type="Pfam" id="PF01458">
    <property type="entry name" value="SUFBD_core"/>
    <property type="match status" value="1"/>
</dbReference>
<dbReference type="InterPro" id="IPR055346">
    <property type="entry name" value="Fe-S_cluster_assembly_SufBD"/>
</dbReference>
<dbReference type="Proteomes" id="UP000681343">
    <property type="component" value="Plasmid pMM35_01"/>
</dbReference>
<proteinExistence type="inferred from homology"/>
<evidence type="ECO:0000256" key="1">
    <source>
        <dbReference type="ARBA" id="ARBA00043967"/>
    </source>
</evidence>
<accession>A0A810PWH6</accession>
<reference evidence="3" key="1">
    <citation type="submission" date="2020-09" db="EMBL/GenBank/DDBJ databases">
        <title>New species isolated from human feces.</title>
        <authorList>
            <person name="Kitahara M."/>
            <person name="Shigeno Y."/>
            <person name="Shime M."/>
            <person name="Matsumoto Y."/>
            <person name="Nakamura S."/>
            <person name="Motooka D."/>
            <person name="Fukuoka S."/>
            <person name="Nishikawa H."/>
            <person name="Benno Y."/>
        </authorList>
    </citation>
    <scope>NUCLEOTIDE SEQUENCE</scope>
    <source>
        <strain evidence="3">MM35</strain>
        <plasmid evidence="3">pMM35_01</plasmid>
    </source>
</reference>
<evidence type="ECO:0000313" key="4">
    <source>
        <dbReference type="Proteomes" id="UP000681343"/>
    </source>
</evidence>
<gene>
    <name evidence="3" type="ORF">MM35RIKEN_21960</name>
</gene>
<evidence type="ECO:0000313" key="3">
    <source>
        <dbReference type="EMBL" id="BCK80004.1"/>
    </source>
</evidence>
<dbReference type="InterPro" id="IPR037284">
    <property type="entry name" value="SUF_FeS_clus_asmbl_SufBD_sf"/>
</dbReference>
<dbReference type="EMBL" id="AP023416">
    <property type="protein sequence ID" value="BCK80004.1"/>
    <property type="molecule type" value="Genomic_DNA"/>
</dbReference>
<dbReference type="SUPFAM" id="SSF101960">
    <property type="entry name" value="Stabilizer of iron transporter SufD"/>
    <property type="match status" value="1"/>
</dbReference>
<evidence type="ECO:0000259" key="2">
    <source>
        <dbReference type="Pfam" id="PF01458"/>
    </source>
</evidence>
<sequence>MITDIDAKLLEKIADLTGKPVGAFNIRKDSGCEARQSTEHIEITPKTDGKQGIDIRIKPGTKGEQCHIPVIISKTGLSELVYNDFYVGDDCDVEIVAGCGIHNSGCNESRHDGVHTFYIGKNSRVRYSEKHYGEDAPGETGRNVMNPQTIVHLGENSTMQMDTVQIRGIDSTKRDTRFYCDKGSEVVVTERLLTHGSQEAESDMHIELNGEDAKGRVISRSVAQDDSRQVFHPVMVGNSQCFGHVQCDSIIMGHAHIESIPAITANCPDAQLIHEAAIGKIAGDQLLKLETLGLTPEEAEETILKGFLA</sequence>
<organism evidence="3 4">
    <name type="scientific">Vescimonas fastidiosa</name>
    <dbReference type="NCBI Taxonomy" id="2714353"/>
    <lineage>
        <taxon>Bacteria</taxon>
        <taxon>Bacillati</taxon>
        <taxon>Bacillota</taxon>
        <taxon>Clostridia</taxon>
        <taxon>Eubacteriales</taxon>
        <taxon>Oscillospiraceae</taxon>
        <taxon>Vescimonas</taxon>
    </lineage>
</organism>
<dbReference type="PANTHER" id="PTHR30508:SF1">
    <property type="entry name" value="UPF0051 PROTEIN ABCI8, CHLOROPLASTIC-RELATED"/>
    <property type="match status" value="1"/>
</dbReference>
<feature type="domain" description="SUF system FeS cluster assembly SufBD core" evidence="2">
    <location>
        <begin position="88"/>
        <end position="307"/>
    </location>
</feature>
<keyword evidence="4" id="KW-1185">Reference proteome</keyword>
<dbReference type="PANTHER" id="PTHR30508">
    <property type="entry name" value="FES CLUSTER ASSEMBLY PROTEIN SUF"/>
    <property type="match status" value="1"/>
</dbReference>
<name>A0A810PWH6_9FIRM</name>
<geneLocation type="plasmid" evidence="3 4">
    <name>pMM35_01</name>
</geneLocation>
<comment type="similarity">
    <text evidence="1">Belongs to the iron-sulfur cluster assembly SufBD family.</text>
</comment>